<dbReference type="RefSeq" id="WP_078783786.1">
    <property type="nucleotide sequence ID" value="NZ_FUYF01000003.1"/>
</dbReference>
<accession>A0A1T4WNK3</accession>
<name>A0A1T4WNK3_9FIRM</name>
<dbReference type="GeneID" id="93337272"/>
<reference evidence="1 2" key="1">
    <citation type="submission" date="2017-02" db="EMBL/GenBank/DDBJ databases">
        <authorList>
            <person name="Peterson S.W."/>
        </authorList>
    </citation>
    <scope>NUCLEOTIDE SEQUENCE [LARGE SCALE GENOMIC DNA]</scope>
    <source>
        <strain evidence="1 2">ATCC 27749</strain>
    </source>
</reference>
<dbReference type="CDD" id="cd00118">
    <property type="entry name" value="LysM"/>
    <property type="match status" value="1"/>
</dbReference>
<proteinExistence type="predicted"/>
<dbReference type="OrthoDB" id="9779340at2"/>
<dbReference type="STRING" id="745368.SAMN02745178_00787"/>
<sequence>MELKVFKDTIASYGGRWETRLELPVETEILIPDYLPAVFKIVKCLITPVVLQNRVSGGRWQSEGYLRCTVYYQSEEPGTRLLRTEQKFAFEKLVELPAGQYADGPAQVWGEPEYCNCRAVSEHRIDLRGAYILCAAVAVRRESELLTALADCGIEQYTRTMQGLQCAVTEEKTLTAETAAALPGTGESVLDITGSFAVGSAAPATGQVSVQGTLQIQICSQNTGTGELTVRSKDLAVQQTLELPGVTEDDTALVRGEVLACTLSAVDGAGEASLSVTWKLRVEVWRSVQHTVVADAYSTLCKTQTVQTVCRLLQKTADLTGRIPVTLDDDLPDAEGTVLGCFVTLGALCAAQADGNKAETHLKLLGKGTAHVFISDARGELTCYDKAFTWQPDGLWPGSTDGAWPSVGASVARVASSKNGARLRVDLEIEISGALFQAQSFDALCGVELGEEYDDSDGPALYIYYARQGERIFDIARRYHARARDLAAANHLDTNGDPPQELTTDTACLLIPAAL</sequence>
<dbReference type="InterPro" id="IPR018392">
    <property type="entry name" value="LysM"/>
</dbReference>
<gene>
    <name evidence="1" type="ORF">SAMN02745178_00787</name>
</gene>
<evidence type="ECO:0000313" key="2">
    <source>
        <dbReference type="Proteomes" id="UP000190286"/>
    </source>
</evidence>
<keyword evidence="2" id="KW-1185">Reference proteome</keyword>
<dbReference type="Proteomes" id="UP000190286">
    <property type="component" value="Unassembled WGS sequence"/>
</dbReference>
<dbReference type="EMBL" id="FUYF01000003">
    <property type="protein sequence ID" value="SKA78468.1"/>
    <property type="molecule type" value="Genomic_DNA"/>
</dbReference>
<evidence type="ECO:0000313" key="1">
    <source>
        <dbReference type="EMBL" id="SKA78468.1"/>
    </source>
</evidence>
<organism evidence="1 2">
    <name type="scientific">Gemmiger formicilis</name>
    <dbReference type="NCBI Taxonomy" id="745368"/>
    <lineage>
        <taxon>Bacteria</taxon>
        <taxon>Bacillati</taxon>
        <taxon>Bacillota</taxon>
        <taxon>Clostridia</taxon>
        <taxon>Eubacteriales</taxon>
        <taxon>Gemmiger</taxon>
    </lineage>
</organism>
<evidence type="ECO:0008006" key="3">
    <source>
        <dbReference type="Google" id="ProtNLM"/>
    </source>
</evidence>
<dbReference type="AlphaFoldDB" id="A0A1T4WNK3"/>
<protein>
    <recommendedName>
        <fullName evidence="3">LysM domain-containing protein</fullName>
    </recommendedName>
</protein>